<dbReference type="SUPFAM" id="SSF47794">
    <property type="entry name" value="Rad51 N-terminal domain-like"/>
    <property type="match status" value="1"/>
</dbReference>
<gene>
    <name evidence="3" type="ORF">SAMN06264855_11834</name>
</gene>
<feature type="region of interest" description="Disordered" evidence="1">
    <location>
        <begin position="96"/>
        <end position="185"/>
    </location>
</feature>
<dbReference type="InterPro" id="IPR055832">
    <property type="entry name" value="DUF7409"/>
</dbReference>
<feature type="compositionally biased region" description="Basic and acidic residues" evidence="1">
    <location>
        <begin position="113"/>
        <end position="132"/>
    </location>
</feature>
<dbReference type="InterPro" id="IPR010995">
    <property type="entry name" value="DNA_repair_Rad51/TF_NusA_a-hlx"/>
</dbReference>
<dbReference type="GO" id="GO:0000166">
    <property type="term" value="F:nucleotide binding"/>
    <property type="evidence" value="ECO:0007669"/>
    <property type="project" value="InterPro"/>
</dbReference>
<feature type="compositionally biased region" description="Low complexity" evidence="1">
    <location>
        <begin position="135"/>
        <end position="154"/>
    </location>
</feature>
<evidence type="ECO:0000259" key="2">
    <source>
        <dbReference type="Pfam" id="PF24158"/>
    </source>
</evidence>
<dbReference type="OrthoDB" id="170608at2157"/>
<evidence type="ECO:0000313" key="3">
    <source>
        <dbReference type="EMBL" id="SNR58633.1"/>
    </source>
</evidence>
<evidence type="ECO:0000256" key="1">
    <source>
        <dbReference type="SAM" id="MobiDB-lite"/>
    </source>
</evidence>
<name>A0A238XJH6_HALVU</name>
<sequence>MADADADESPEDSVAGSDEPAAISLRWVGEATAETLSASSLSAADIRSKRVSYRQLVDAGVNPGVAAKIRREHSLSWSFEAGEGLDRRSTQVRGLGRAEAAWVAASAGDWETATERPGDSPKDSVPAKRDDATTDDSVTSGSGSAAATADGSGDPLAAEAAWRERSKPTPISTLPAVADDTGEETGDAGAEALLAEAGIISVKSLATADYEHVADVLGLDRERVERWHAAARDAYE</sequence>
<reference evidence="3 4" key="1">
    <citation type="submission" date="2017-06" db="EMBL/GenBank/DDBJ databases">
        <authorList>
            <person name="Kim H.J."/>
            <person name="Triplett B.A."/>
        </authorList>
    </citation>
    <scope>NUCLEOTIDE SEQUENCE [LARGE SCALE GENOMIC DNA]</scope>
    <source>
        <strain evidence="3 4">DSM 8800</strain>
    </source>
</reference>
<protein>
    <recommendedName>
        <fullName evidence="2">DUF7409 domain-containing protein</fullName>
    </recommendedName>
</protein>
<dbReference type="Pfam" id="PF14520">
    <property type="entry name" value="HHH_5"/>
    <property type="match status" value="1"/>
</dbReference>
<dbReference type="Proteomes" id="UP000198397">
    <property type="component" value="Unassembled WGS sequence"/>
</dbReference>
<evidence type="ECO:0000313" key="4">
    <source>
        <dbReference type="Proteomes" id="UP000198397"/>
    </source>
</evidence>
<organism evidence="3 4">
    <name type="scientific">Halorubrum vacuolatum</name>
    <name type="common">Natronobacterium vacuolatum</name>
    <dbReference type="NCBI Taxonomy" id="63740"/>
    <lineage>
        <taxon>Archaea</taxon>
        <taxon>Methanobacteriati</taxon>
        <taxon>Methanobacteriota</taxon>
        <taxon>Stenosarchaea group</taxon>
        <taxon>Halobacteria</taxon>
        <taxon>Halobacteriales</taxon>
        <taxon>Haloferacaceae</taxon>
        <taxon>Halorubrum</taxon>
    </lineage>
</organism>
<feature type="domain" description="DUF7409" evidence="2">
    <location>
        <begin position="25"/>
        <end position="71"/>
    </location>
</feature>
<feature type="region of interest" description="Disordered" evidence="1">
    <location>
        <begin position="1"/>
        <end position="21"/>
    </location>
</feature>
<proteinExistence type="predicted"/>
<dbReference type="AlphaFoldDB" id="A0A238XJH6"/>
<dbReference type="EMBL" id="FZNQ01000018">
    <property type="protein sequence ID" value="SNR58633.1"/>
    <property type="molecule type" value="Genomic_DNA"/>
</dbReference>
<dbReference type="Pfam" id="PF24158">
    <property type="entry name" value="DUF7409"/>
    <property type="match status" value="1"/>
</dbReference>
<feature type="compositionally biased region" description="Acidic residues" evidence="1">
    <location>
        <begin position="1"/>
        <end position="11"/>
    </location>
</feature>
<dbReference type="RefSeq" id="WP_089385588.1">
    <property type="nucleotide sequence ID" value="NZ_FZNQ01000018.1"/>
</dbReference>
<dbReference type="Gene3D" id="1.10.150.20">
    <property type="entry name" value="5' to 3' exonuclease, C-terminal subdomain"/>
    <property type="match status" value="1"/>
</dbReference>
<keyword evidence="4" id="KW-1185">Reference proteome</keyword>
<accession>A0A238XJH6</accession>